<feature type="domain" description="CSC1/OSCA1-like N-terminal transmembrane" evidence="11">
    <location>
        <begin position="7"/>
        <end position="176"/>
    </location>
</feature>
<evidence type="ECO:0000256" key="7">
    <source>
        <dbReference type="ARBA" id="ARBA00023303"/>
    </source>
</evidence>
<evidence type="ECO:0000256" key="3">
    <source>
        <dbReference type="ARBA" id="ARBA00022448"/>
    </source>
</evidence>
<dbReference type="InterPro" id="IPR045122">
    <property type="entry name" value="Csc1-like"/>
</dbReference>
<feature type="transmembrane region" description="Helical" evidence="9">
    <location>
        <begin position="464"/>
        <end position="483"/>
    </location>
</feature>
<accession>A0A6I9RCV7</accession>
<dbReference type="RefSeq" id="XP_010921304.1">
    <property type="nucleotide sequence ID" value="XM_010923002.3"/>
</dbReference>
<dbReference type="PANTHER" id="PTHR13018">
    <property type="entry name" value="PROBABLE MEMBRANE PROTEIN DUF221-RELATED"/>
    <property type="match status" value="1"/>
</dbReference>
<evidence type="ECO:0000313" key="14">
    <source>
        <dbReference type="RefSeq" id="XP_010921304.1"/>
    </source>
</evidence>
<feature type="transmembrane region" description="Helical" evidence="9">
    <location>
        <begin position="101"/>
        <end position="123"/>
    </location>
</feature>
<comment type="similarity">
    <text evidence="2">Belongs to the CSC1 (TC 1.A.17) family.</text>
</comment>
<feature type="transmembrane region" description="Helical" evidence="9">
    <location>
        <begin position="372"/>
        <end position="396"/>
    </location>
</feature>
<feature type="domain" description="CSC1/OSCA1-like 7TM region" evidence="10">
    <location>
        <begin position="370"/>
        <end position="604"/>
    </location>
</feature>
<keyword evidence="7" id="KW-0406">Ion transport</keyword>
<comment type="subcellular location">
    <subcellularLocation>
        <location evidence="1">Membrane</location>
        <topology evidence="1">Multi-pass membrane protein</topology>
    </subcellularLocation>
</comment>
<evidence type="ECO:0000259" key="11">
    <source>
        <dbReference type="Pfam" id="PF13967"/>
    </source>
</evidence>
<evidence type="ECO:0000256" key="4">
    <source>
        <dbReference type="ARBA" id="ARBA00022692"/>
    </source>
</evidence>
<feature type="transmembrane region" description="Helical" evidence="9">
    <location>
        <begin position="571"/>
        <end position="601"/>
    </location>
</feature>
<dbReference type="InterPro" id="IPR032880">
    <property type="entry name" value="CSC1/OSCA1-like_N"/>
</dbReference>
<feature type="domain" description="CSC1/OSCA1-like cytosolic" evidence="12">
    <location>
        <begin position="197"/>
        <end position="359"/>
    </location>
</feature>
<dbReference type="InterPro" id="IPR003864">
    <property type="entry name" value="CSC1/OSCA1-like_7TM"/>
</dbReference>
<gene>
    <name evidence="14" type="primary">LOC105044907</name>
</gene>
<dbReference type="InterPro" id="IPR027815">
    <property type="entry name" value="CSC1/OSCA1-like_cyt"/>
</dbReference>
<evidence type="ECO:0000256" key="9">
    <source>
        <dbReference type="SAM" id="Phobius"/>
    </source>
</evidence>
<dbReference type="GO" id="GO:0005227">
    <property type="term" value="F:calcium-activated cation channel activity"/>
    <property type="evidence" value="ECO:0007669"/>
    <property type="project" value="InterPro"/>
</dbReference>
<evidence type="ECO:0000256" key="5">
    <source>
        <dbReference type="ARBA" id="ARBA00022989"/>
    </source>
</evidence>
<organism evidence="13 14">
    <name type="scientific">Elaeis guineensis var. tenera</name>
    <name type="common">Oil palm</name>
    <dbReference type="NCBI Taxonomy" id="51953"/>
    <lineage>
        <taxon>Eukaryota</taxon>
        <taxon>Viridiplantae</taxon>
        <taxon>Streptophyta</taxon>
        <taxon>Embryophyta</taxon>
        <taxon>Tracheophyta</taxon>
        <taxon>Spermatophyta</taxon>
        <taxon>Magnoliopsida</taxon>
        <taxon>Liliopsida</taxon>
        <taxon>Arecaceae</taxon>
        <taxon>Arecoideae</taxon>
        <taxon>Cocoseae</taxon>
        <taxon>Elaeidinae</taxon>
        <taxon>Elaeis</taxon>
    </lineage>
</organism>
<keyword evidence="13" id="KW-1185">Reference proteome</keyword>
<keyword evidence="5 9" id="KW-1133">Transmembrane helix</keyword>
<dbReference type="PANTHER" id="PTHR13018:SF5">
    <property type="entry name" value="RE44586P"/>
    <property type="match status" value="1"/>
</dbReference>
<feature type="compositionally biased region" description="Acidic residues" evidence="8">
    <location>
        <begin position="642"/>
        <end position="652"/>
    </location>
</feature>
<evidence type="ECO:0000259" key="12">
    <source>
        <dbReference type="Pfam" id="PF14703"/>
    </source>
</evidence>
<proteinExistence type="inferred from homology"/>
<dbReference type="GO" id="GO:0005886">
    <property type="term" value="C:plasma membrane"/>
    <property type="evidence" value="ECO:0007669"/>
    <property type="project" value="TreeGrafter"/>
</dbReference>
<keyword evidence="3" id="KW-0813">Transport</keyword>
<sequence length="682" mass="78162">MATLADIGVAAAINILSAFAFLLAFAILRLQPINDRVYFPKWYLKGVRSSPTHSGAFVQKFVNLEWRSYLRFLGWMPAALKMPEPELIDHAGLDSAVYLRIYLIGLKIFVPIAILAFAVLVPVNWTNSTLENLKVVYSDIDKLSISNIPKGSQRFWAHLVMAYVFSFWTCYVLLKEYGIIASMRLHFLASEKRRPDQFTVLVRNVPPDPDESISELVEHFFLVNHRDHYLTHQVVYNANKLAKLVEEKKNMQNWLDYYQLKYDRNPSKRPTRKTGFLGLCGKKVDAIEFYTSEIERLSKEEATEREKVKKNPKSVMPVAFVSFRTRWGAAVCAQTQQTRNPTLWLTKWAPEPRDVYWKNLPIPFVSLTVRRLIIAVAFFFLTFFFMIPIAFVQSLANIEGIEKAVPFLKHIIEVHIIKSFIQGFLPGIALKIFLIFLPTILMLMSKFEGFISLSALERRSASKYYLFLLVNVFLGSIIAGTAFEQLDTFIHQSATEIPKTIGVSIPMKATFFITYIMVDGWAGIAGEILRLKPLIIYHLKNFFLVKTEKDREEAMDPGSVDFGSSEPQIQLYFLLGLVYAVVTPFLLPFIIIFFGLAYVVFRHQEAMMKDTVEQAREPNLDLKAYLLNAYIHPVFKDGEDDDNFSIGEEQEYDNTLVPTKRQSRRNTPAHSKCDGSSSPPQL</sequence>
<feature type="transmembrane region" description="Helical" evidence="9">
    <location>
        <begin position="6"/>
        <end position="28"/>
    </location>
</feature>
<evidence type="ECO:0000256" key="6">
    <source>
        <dbReference type="ARBA" id="ARBA00023136"/>
    </source>
</evidence>
<dbReference type="OrthoDB" id="1689567at2759"/>
<evidence type="ECO:0000256" key="2">
    <source>
        <dbReference type="ARBA" id="ARBA00007779"/>
    </source>
</evidence>
<name>A0A6I9RCV7_ELAGV</name>
<keyword evidence="6 9" id="KW-0472">Membrane</keyword>
<keyword evidence="7" id="KW-0407">Ion channel</keyword>
<dbReference type="Pfam" id="PF14703">
    <property type="entry name" value="PHM7_cyt"/>
    <property type="match status" value="1"/>
</dbReference>
<feature type="region of interest" description="Disordered" evidence="8">
    <location>
        <begin position="642"/>
        <end position="682"/>
    </location>
</feature>
<evidence type="ECO:0000256" key="1">
    <source>
        <dbReference type="ARBA" id="ARBA00004141"/>
    </source>
</evidence>
<dbReference type="Proteomes" id="UP000504607">
    <property type="component" value="Chromosome 1"/>
</dbReference>
<protein>
    <submittedName>
        <fullName evidence="14">Calcium permeable stress-gated cation channel 1 isoform X3</fullName>
    </submittedName>
</protein>
<keyword evidence="4 9" id="KW-0812">Transmembrane</keyword>
<feature type="transmembrane region" description="Helical" evidence="9">
    <location>
        <begin position="416"/>
        <end position="443"/>
    </location>
</feature>
<dbReference type="Pfam" id="PF02714">
    <property type="entry name" value="RSN1_7TM"/>
    <property type="match status" value="1"/>
</dbReference>
<reference evidence="14" key="1">
    <citation type="submission" date="2025-08" db="UniProtKB">
        <authorList>
            <consortium name="RefSeq"/>
        </authorList>
    </citation>
    <scope>IDENTIFICATION</scope>
</reference>
<feature type="transmembrane region" description="Helical" evidence="9">
    <location>
        <begin position="155"/>
        <end position="174"/>
    </location>
</feature>
<evidence type="ECO:0000259" key="10">
    <source>
        <dbReference type="Pfam" id="PF02714"/>
    </source>
</evidence>
<evidence type="ECO:0000256" key="8">
    <source>
        <dbReference type="SAM" id="MobiDB-lite"/>
    </source>
</evidence>
<dbReference type="Pfam" id="PF13967">
    <property type="entry name" value="RSN1_TM"/>
    <property type="match status" value="1"/>
</dbReference>
<feature type="compositionally biased region" description="Polar residues" evidence="8">
    <location>
        <begin position="665"/>
        <end position="682"/>
    </location>
</feature>
<dbReference type="AlphaFoldDB" id="A0A6I9RCV7"/>
<evidence type="ECO:0000313" key="13">
    <source>
        <dbReference type="Proteomes" id="UP000504607"/>
    </source>
</evidence>